<dbReference type="PANTHER" id="PTHR43157">
    <property type="entry name" value="PHOSPHATIDYLINOSITOL-GLYCAN BIOSYNTHESIS CLASS F PROTEIN-RELATED"/>
    <property type="match status" value="1"/>
</dbReference>
<dbReference type="SUPFAM" id="SSF51735">
    <property type="entry name" value="NAD(P)-binding Rossmann-fold domains"/>
    <property type="match status" value="1"/>
</dbReference>
<dbReference type="PANTHER" id="PTHR43157:SF71">
    <property type="entry name" value="RETINOL DEHYDROGENASE 13"/>
    <property type="match status" value="1"/>
</dbReference>
<dbReference type="Pfam" id="PF00106">
    <property type="entry name" value="adh_short"/>
    <property type="match status" value="1"/>
</dbReference>
<dbReference type="PRINTS" id="PR00081">
    <property type="entry name" value="GDHRDH"/>
</dbReference>
<evidence type="ECO:0000313" key="4">
    <source>
        <dbReference type="RefSeq" id="XP_035686400.1"/>
    </source>
</evidence>
<reference evidence="3" key="1">
    <citation type="journal article" date="2020" name="Nat. Ecol. Evol.">
        <title>Deeply conserved synteny resolves early events in vertebrate evolution.</title>
        <authorList>
            <person name="Simakov O."/>
            <person name="Marletaz F."/>
            <person name="Yue J.X."/>
            <person name="O'Connell B."/>
            <person name="Jenkins J."/>
            <person name="Brandt A."/>
            <person name="Calef R."/>
            <person name="Tung C.H."/>
            <person name="Huang T.K."/>
            <person name="Schmutz J."/>
            <person name="Satoh N."/>
            <person name="Yu J.K."/>
            <person name="Putnam N.H."/>
            <person name="Green R.E."/>
            <person name="Rokhsar D.S."/>
        </authorList>
    </citation>
    <scope>NUCLEOTIDE SEQUENCE [LARGE SCALE GENOMIC DNA]</scope>
    <source>
        <strain evidence="3">S238N-H82</strain>
    </source>
</reference>
<dbReference type="InterPro" id="IPR036291">
    <property type="entry name" value="NAD(P)-bd_dom_sf"/>
</dbReference>
<proteinExistence type="inferred from homology"/>
<evidence type="ECO:0000313" key="3">
    <source>
        <dbReference type="Proteomes" id="UP000001554"/>
    </source>
</evidence>
<dbReference type="OMA" id="WKTADGN"/>
<comment type="similarity">
    <text evidence="2">Belongs to the short-chain dehydrogenases/reductases (SDR) family.</text>
</comment>
<keyword evidence="3" id="KW-1185">Reference proteome</keyword>
<dbReference type="PRINTS" id="PR00080">
    <property type="entry name" value="SDRFAMILY"/>
</dbReference>
<name>A0A9J7LQN0_BRAFL</name>
<accession>A0A9J7LQN0</accession>
<protein>
    <submittedName>
        <fullName evidence="4">Retinol dehydrogenase 13-like</fullName>
    </submittedName>
</protein>
<dbReference type="GeneID" id="118422756"/>
<sequence>MADIFPRLWYPLSAAGATTGLILLFRDYIQGERCPSKATMEGKTVIITGANSGIGKETAKELSKRGGRVIMACRNMNKCQEARDQLVQETGNQDVHCQQVDLASFESIRKFASRINKSEPKVDVLINNAGVMRCPHWKTADGNEWQFQVNYLSHFLLTNLLMDKLKAAEQGRIINTSSIAHAQGNINFDDINSLLKYEDVEAYMQSKLALVLFTLELSKRLEGTSVTANTVYPGVTKTNIGQHRLTKAQSIMTKPFMWFTLREPKRAAQTGVYLSVAPEVADKTGKYWKDTVAHDPAPPGRDEDVAKKLWDLSLEMTGLTEDFSRNDQSKEEKAS</sequence>
<keyword evidence="1" id="KW-0560">Oxidoreductase</keyword>
<dbReference type="InterPro" id="IPR002347">
    <property type="entry name" value="SDR_fam"/>
</dbReference>
<reference evidence="4" key="2">
    <citation type="submission" date="2025-08" db="UniProtKB">
        <authorList>
            <consortium name="RefSeq"/>
        </authorList>
    </citation>
    <scope>IDENTIFICATION</scope>
    <source>
        <strain evidence="4">S238N-H82</strain>
        <tissue evidence="4">Testes</tissue>
    </source>
</reference>
<dbReference type="GO" id="GO:0016491">
    <property type="term" value="F:oxidoreductase activity"/>
    <property type="evidence" value="ECO:0007669"/>
    <property type="project" value="UniProtKB-KW"/>
</dbReference>
<dbReference type="Proteomes" id="UP000001554">
    <property type="component" value="Chromosome 1"/>
</dbReference>
<dbReference type="OrthoDB" id="191139at2759"/>
<dbReference type="RefSeq" id="XP_035686400.1">
    <property type="nucleotide sequence ID" value="XM_035830507.1"/>
</dbReference>
<dbReference type="AlphaFoldDB" id="A0A9J7LQN0"/>
<evidence type="ECO:0000256" key="2">
    <source>
        <dbReference type="RuleBase" id="RU000363"/>
    </source>
</evidence>
<dbReference type="Gene3D" id="3.40.50.720">
    <property type="entry name" value="NAD(P)-binding Rossmann-like Domain"/>
    <property type="match status" value="1"/>
</dbReference>
<dbReference type="KEGG" id="bfo:118422756"/>
<gene>
    <name evidence="4" type="primary">LOC118422756</name>
</gene>
<organism evidence="3 4">
    <name type="scientific">Branchiostoma floridae</name>
    <name type="common">Florida lancelet</name>
    <name type="synonym">Amphioxus</name>
    <dbReference type="NCBI Taxonomy" id="7739"/>
    <lineage>
        <taxon>Eukaryota</taxon>
        <taxon>Metazoa</taxon>
        <taxon>Chordata</taxon>
        <taxon>Cephalochordata</taxon>
        <taxon>Leptocardii</taxon>
        <taxon>Amphioxiformes</taxon>
        <taxon>Branchiostomatidae</taxon>
        <taxon>Branchiostoma</taxon>
    </lineage>
</organism>
<evidence type="ECO:0000256" key="1">
    <source>
        <dbReference type="ARBA" id="ARBA00023002"/>
    </source>
</evidence>